<dbReference type="RefSeq" id="WP_076480519.1">
    <property type="nucleotide sequence ID" value="NZ_MTJZ01000045.1"/>
</dbReference>
<feature type="compositionally biased region" description="Low complexity" evidence="1">
    <location>
        <begin position="124"/>
        <end position="166"/>
    </location>
</feature>
<dbReference type="InterPro" id="IPR036680">
    <property type="entry name" value="SPOR-like_sf"/>
</dbReference>
<dbReference type="PROSITE" id="PS51724">
    <property type="entry name" value="SPOR"/>
    <property type="match status" value="1"/>
</dbReference>
<dbReference type="EMBL" id="MTJZ01000045">
    <property type="protein sequence ID" value="OMG70772.1"/>
    <property type="molecule type" value="Genomic_DNA"/>
</dbReference>
<keyword evidence="4" id="KW-0131">Cell cycle</keyword>
<evidence type="ECO:0000256" key="2">
    <source>
        <dbReference type="SAM" id="Phobius"/>
    </source>
</evidence>
<dbReference type="InterPro" id="IPR052521">
    <property type="entry name" value="Cell_div_SPOR-domain"/>
</dbReference>
<reference evidence="4 5" key="1">
    <citation type="submission" date="2017-01" db="EMBL/GenBank/DDBJ databases">
        <title>Phylogeographic, genomic and meropenem susceptibility analysis of Burkholderia ubonensis.</title>
        <authorList>
            <person name="Price E.P."/>
            <person name="Sarovich D.S."/>
            <person name="Webb J.R."/>
            <person name="Hall C.M."/>
            <person name="Sahl J.W."/>
            <person name="Kaestli M."/>
            <person name="Mayo M."/>
            <person name="Harrington G."/>
            <person name="Baker A.L."/>
            <person name="Sidak-Loftis L.C."/>
            <person name="Lummis M."/>
            <person name="Schupp J.M."/>
            <person name="Gillece J.D."/>
            <person name="Tuanyok A."/>
            <person name="Warner J."/>
            <person name="Busch J.D."/>
            <person name="Keim P."/>
            <person name="Currie B.J."/>
            <person name="Wagner D.M."/>
        </authorList>
    </citation>
    <scope>NUCLEOTIDE SEQUENCE [LARGE SCALE GENOMIC DNA]</scope>
    <source>
        <strain evidence="4 5">A21</strain>
    </source>
</reference>
<evidence type="ECO:0000256" key="1">
    <source>
        <dbReference type="SAM" id="MobiDB-lite"/>
    </source>
</evidence>
<keyword evidence="2" id="KW-0472">Membrane</keyword>
<dbReference type="GO" id="GO:0032153">
    <property type="term" value="C:cell division site"/>
    <property type="evidence" value="ECO:0007669"/>
    <property type="project" value="TreeGrafter"/>
</dbReference>
<dbReference type="PANTHER" id="PTHR38687">
    <property type="entry name" value="CELL DIVISION PROTEIN DEDD-RELATED"/>
    <property type="match status" value="1"/>
</dbReference>
<dbReference type="GO" id="GO:0042834">
    <property type="term" value="F:peptidoglycan binding"/>
    <property type="evidence" value="ECO:0007669"/>
    <property type="project" value="InterPro"/>
</dbReference>
<dbReference type="Gene3D" id="3.30.70.1070">
    <property type="entry name" value="Sporulation related repeat"/>
    <property type="match status" value="1"/>
</dbReference>
<protein>
    <submittedName>
        <fullName evidence="4">Cell division protein</fullName>
    </submittedName>
</protein>
<evidence type="ECO:0000259" key="3">
    <source>
        <dbReference type="PROSITE" id="PS51724"/>
    </source>
</evidence>
<keyword evidence="2" id="KW-0812">Transmembrane</keyword>
<keyword evidence="2" id="KW-1133">Transmembrane helix</keyword>
<proteinExistence type="predicted"/>
<dbReference type="GO" id="GO:0030428">
    <property type="term" value="C:cell septum"/>
    <property type="evidence" value="ECO:0007669"/>
    <property type="project" value="TreeGrafter"/>
</dbReference>
<comment type="caution">
    <text evidence="4">The sequence shown here is derived from an EMBL/GenBank/DDBJ whole genome shotgun (WGS) entry which is preliminary data.</text>
</comment>
<dbReference type="Pfam" id="PF05036">
    <property type="entry name" value="SPOR"/>
    <property type="match status" value="1"/>
</dbReference>
<feature type="region of interest" description="Disordered" evidence="1">
    <location>
        <begin position="45"/>
        <end position="227"/>
    </location>
</feature>
<organism evidence="4 5">
    <name type="scientific">Burkholderia ubonensis</name>
    <dbReference type="NCBI Taxonomy" id="101571"/>
    <lineage>
        <taxon>Bacteria</taxon>
        <taxon>Pseudomonadati</taxon>
        <taxon>Pseudomonadota</taxon>
        <taxon>Betaproteobacteria</taxon>
        <taxon>Burkholderiales</taxon>
        <taxon>Burkholderiaceae</taxon>
        <taxon>Burkholderia</taxon>
        <taxon>Burkholderia cepacia complex</taxon>
    </lineage>
</organism>
<dbReference type="Proteomes" id="UP000187194">
    <property type="component" value="Unassembled WGS sequence"/>
</dbReference>
<gene>
    <name evidence="4" type="ORF">BW685_24290</name>
</gene>
<evidence type="ECO:0000313" key="5">
    <source>
        <dbReference type="Proteomes" id="UP000187194"/>
    </source>
</evidence>
<dbReference type="AlphaFoldDB" id="A0A1R1J620"/>
<sequence length="319" mass="32660">MAQPRRTSKQSKQAGGTFLGIVLGLIVGLAIAVVVALYITRSPSPFVSKVAPPPADTGASQPQQFDPNRALQGKTPGQPVPQAAQPAPPNTAPGQAANQTQGGGLLPEPQIVEVPPSNGGANGSSGSNASNGANASNGSNGSNGSHAPNGSNNAANNSTNNSANNGVAVPPKAADNTPPKKPQQQQQQAGEDDLARLAAQKQAQLQAAQKAQQQAAKPTSSTTVANNAGNAAKAPSAADANTGYFLQVGAYKTESDAEQQRARLGFQGFESKVSKRDVSGVTYFRVRVGPFSKFEDMNSARQRLSDAGVDTAVIRFTKQ</sequence>
<dbReference type="InterPro" id="IPR007730">
    <property type="entry name" value="SPOR-like_dom"/>
</dbReference>
<feature type="transmembrane region" description="Helical" evidence="2">
    <location>
        <begin position="16"/>
        <end position="39"/>
    </location>
</feature>
<dbReference type="SUPFAM" id="SSF110997">
    <property type="entry name" value="Sporulation related repeat"/>
    <property type="match status" value="1"/>
</dbReference>
<name>A0A1R1J620_9BURK</name>
<feature type="compositionally biased region" description="Low complexity" evidence="1">
    <location>
        <begin position="196"/>
        <end position="227"/>
    </location>
</feature>
<evidence type="ECO:0000313" key="4">
    <source>
        <dbReference type="EMBL" id="OMG70772.1"/>
    </source>
</evidence>
<accession>A0A1R1J620</accession>
<keyword evidence="4" id="KW-0132">Cell division</keyword>
<feature type="compositionally biased region" description="Low complexity" evidence="1">
    <location>
        <begin position="75"/>
        <end position="85"/>
    </location>
</feature>
<dbReference type="PANTHER" id="PTHR38687:SF1">
    <property type="entry name" value="CELL DIVISION PROTEIN DEDD"/>
    <property type="match status" value="1"/>
</dbReference>
<dbReference type="GO" id="GO:0032506">
    <property type="term" value="P:cytokinetic process"/>
    <property type="evidence" value="ECO:0007669"/>
    <property type="project" value="TreeGrafter"/>
</dbReference>
<feature type="domain" description="SPOR" evidence="3">
    <location>
        <begin position="238"/>
        <end position="316"/>
    </location>
</feature>